<dbReference type="AlphaFoldDB" id="A0A9N9IB94"/>
<comment type="caution">
    <text evidence="1">The sequence shown here is derived from an EMBL/GenBank/DDBJ whole genome shotgun (WGS) entry which is preliminary data.</text>
</comment>
<dbReference type="OrthoDB" id="2356959at2759"/>
<dbReference type="Proteomes" id="UP000789405">
    <property type="component" value="Unassembled WGS sequence"/>
</dbReference>
<sequence length="104" mass="11653">HKALNYCDAPGSPCWTNKVHWVNYQNSDPILGYTAKQCCQLCVNDPKCKEWSFREGICFNIADRNLGLKVCDQITESAIVSSDSGIIRCDDGCLPESNKSQDYD</sequence>
<name>A0A9N9IB94_9GLOM</name>
<evidence type="ECO:0000313" key="1">
    <source>
        <dbReference type="EMBL" id="CAG8728469.1"/>
    </source>
</evidence>
<dbReference type="EMBL" id="CAJVPY010011624">
    <property type="protein sequence ID" value="CAG8728469.1"/>
    <property type="molecule type" value="Genomic_DNA"/>
</dbReference>
<reference evidence="1" key="1">
    <citation type="submission" date="2021-06" db="EMBL/GenBank/DDBJ databases">
        <authorList>
            <person name="Kallberg Y."/>
            <person name="Tangrot J."/>
            <person name="Rosling A."/>
        </authorList>
    </citation>
    <scope>NUCLEOTIDE SEQUENCE</scope>
    <source>
        <strain evidence="1">MA453B</strain>
    </source>
</reference>
<feature type="non-terminal residue" evidence="1">
    <location>
        <position position="1"/>
    </location>
</feature>
<keyword evidence="2" id="KW-1185">Reference proteome</keyword>
<proteinExistence type="predicted"/>
<protein>
    <submittedName>
        <fullName evidence="1">4598_t:CDS:1</fullName>
    </submittedName>
</protein>
<gene>
    <name evidence="1" type="ORF">DERYTH_LOCUS14917</name>
</gene>
<accession>A0A9N9IB94</accession>
<evidence type="ECO:0000313" key="2">
    <source>
        <dbReference type="Proteomes" id="UP000789405"/>
    </source>
</evidence>
<organism evidence="1 2">
    <name type="scientific">Dentiscutata erythropus</name>
    <dbReference type="NCBI Taxonomy" id="1348616"/>
    <lineage>
        <taxon>Eukaryota</taxon>
        <taxon>Fungi</taxon>
        <taxon>Fungi incertae sedis</taxon>
        <taxon>Mucoromycota</taxon>
        <taxon>Glomeromycotina</taxon>
        <taxon>Glomeromycetes</taxon>
        <taxon>Diversisporales</taxon>
        <taxon>Gigasporaceae</taxon>
        <taxon>Dentiscutata</taxon>
    </lineage>
</organism>